<protein>
    <submittedName>
        <fullName evidence="2">Uncharacterized protein</fullName>
    </submittedName>
</protein>
<reference evidence="3" key="3">
    <citation type="journal article" date="2018" name="Mol. Plant Microbe Interact.">
        <title>Genome sequence resources for the wheat stripe rust pathogen (Puccinia striiformis f. sp. tritici) and the barley stripe rust pathogen (Puccinia striiformis f. sp. hordei).</title>
        <authorList>
            <person name="Xia C."/>
            <person name="Wang M."/>
            <person name="Yin C."/>
            <person name="Cornejo O.E."/>
            <person name="Hulbert S.H."/>
            <person name="Chen X."/>
        </authorList>
    </citation>
    <scope>NUCLEOTIDE SEQUENCE [LARGE SCALE GENOMIC DNA]</scope>
    <source>
        <strain evidence="3">93TX-2</strain>
    </source>
</reference>
<organism evidence="2 3">
    <name type="scientific">Puccinia striiformis</name>
    <dbReference type="NCBI Taxonomy" id="27350"/>
    <lineage>
        <taxon>Eukaryota</taxon>
        <taxon>Fungi</taxon>
        <taxon>Dikarya</taxon>
        <taxon>Basidiomycota</taxon>
        <taxon>Pucciniomycotina</taxon>
        <taxon>Pucciniomycetes</taxon>
        <taxon>Pucciniales</taxon>
        <taxon>Pucciniaceae</taxon>
        <taxon>Puccinia</taxon>
    </lineage>
</organism>
<reference evidence="2 3" key="1">
    <citation type="submission" date="2017-12" db="EMBL/GenBank/DDBJ databases">
        <title>Gene loss provides genomic basis for host adaptation in cereal stripe rust fungi.</title>
        <authorList>
            <person name="Xia C."/>
        </authorList>
    </citation>
    <scope>NUCLEOTIDE SEQUENCE [LARGE SCALE GENOMIC DNA]</scope>
    <source>
        <strain evidence="2 3">93TX-2</strain>
    </source>
</reference>
<dbReference type="VEuPathDB" id="FungiDB:PSHT_15576"/>
<evidence type="ECO:0000256" key="1">
    <source>
        <dbReference type="SAM" id="SignalP"/>
    </source>
</evidence>
<keyword evidence="3" id="KW-1185">Reference proteome</keyword>
<evidence type="ECO:0000313" key="3">
    <source>
        <dbReference type="Proteomes" id="UP000238274"/>
    </source>
</evidence>
<name>A0A2S4UE70_9BASI</name>
<dbReference type="Proteomes" id="UP000238274">
    <property type="component" value="Unassembled WGS sequence"/>
</dbReference>
<dbReference type="EMBL" id="PKSM01000408">
    <property type="protein sequence ID" value="POV95615.1"/>
    <property type="molecule type" value="Genomic_DNA"/>
</dbReference>
<feature type="chain" id="PRO_5015770017" evidence="1">
    <location>
        <begin position="20"/>
        <end position="147"/>
    </location>
</feature>
<dbReference type="AlphaFoldDB" id="A0A2S4UE70"/>
<gene>
    <name evidence="2" type="ORF">PSHT_15576</name>
</gene>
<proteinExistence type="predicted"/>
<comment type="caution">
    <text evidence="2">The sequence shown here is derived from an EMBL/GenBank/DDBJ whole genome shotgun (WGS) entry which is preliminary data.</text>
</comment>
<reference evidence="3" key="2">
    <citation type="journal article" date="2018" name="BMC Genomics">
        <title>Genomic insights into host adaptation between the wheat stripe rust pathogen (Puccinia striiformis f. sp. tritici) and the barley stripe rust pathogen (Puccinia striiformis f. sp. hordei).</title>
        <authorList>
            <person name="Xia C."/>
            <person name="Wang M."/>
            <person name="Yin C."/>
            <person name="Cornejo O.E."/>
            <person name="Hulbert S.H."/>
            <person name="Chen X."/>
        </authorList>
    </citation>
    <scope>NUCLEOTIDE SEQUENCE [LARGE SCALE GENOMIC DNA]</scope>
    <source>
        <strain evidence="3">93TX-2</strain>
    </source>
</reference>
<keyword evidence="1" id="KW-0732">Signal</keyword>
<evidence type="ECO:0000313" key="2">
    <source>
        <dbReference type="EMBL" id="POV95615.1"/>
    </source>
</evidence>
<sequence>MVNHSSLFLLLQAATLITAPRVDLRQLYRGTDNLGQSWQSMLHRYSDSVRSVTSKLKKSTSAPDLGSAKRVSHLNELAPDKTIKVTYFLMCARRMWISKDPELCVLCQKVWYDQGFFGKWPTCTHPYRDKDSSNVRYVLRIEWKIRN</sequence>
<accession>A0A2S4UE70</accession>
<feature type="signal peptide" evidence="1">
    <location>
        <begin position="1"/>
        <end position="19"/>
    </location>
</feature>